<evidence type="ECO:0000256" key="8">
    <source>
        <dbReference type="RuleBase" id="RU364100"/>
    </source>
</evidence>
<evidence type="ECO:0000256" key="6">
    <source>
        <dbReference type="ARBA" id="ARBA00023125"/>
    </source>
</evidence>
<dbReference type="Gene3D" id="3.90.1680.10">
    <property type="entry name" value="SOS response associated peptidase-like"/>
    <property type="match status" value="1"/>
</dbReference>
<dbReference type="OrthoDB" id="9782620at2"/>
<dbReference type="InterPro" id="IPR003738">
    <property type="entry name" value="SRAP"/>
</dbReference>
<evidence type="ECO:0000256" key="3">
    <source>
        <dbReference type="ARBA" id="ARBA00022763"/>
    </source>
</evidence>
<dbReference type="Pfam" id="PF02586">
    <property type="entry name" value="SRAP"/>
    <property type="match status" value="1"/>
</dbReference>
<accession>A0A060LS67</accession>
<dbReference type="AlphaFoldDB" id="A0A060LS67"/>
<organism evidence="9 10">
    <name type="scientific">Shouchella lehensis G1</name>
    <dbReference type="NCBI Taxonomy" id="1246626"/>
    <lineage>
        <taxon>Bacteria</taxon>
        <taxon>Bacillati</taxon>
        <taxon>Bacillota</taxon>
        <taxon>Bacilli</taxon>
        <taxon>Bacillales</taxon>
        <taxon>Bacillaceae</taxon>
        <taxon>Shouchella</taxon>
    </lineage>
</organism>
<dbReference type="EMBL" id="CP003923">
    <property type="protein sequence ID" value="AIC93002.1"/>
    <property type="molecule type" value="Genomic_DNA"/>
</dbReference>
<evidence type="ECO:0000256" key="2">
    <source>
        <dbReference type="ARBA" id="ARBA00022670"/>
    </source>
</evidence>
<dbReference type="PANTHER" id="PTHR13604">
    <property type="entry name" value="DC12-RELATED"/>
    <property type="match status" value="1"/>
</dbReference>
<protein>
    <recommendedName>
        <fullName evidence="8">Abasic site processing protein</fullName>
        <ecNumber evidence="8">3.4.-.-</ecNumber>
    </recommendedName>
</protein>
<dbReference type="Proteomes" id="UP000027142">
    <property type="component" value="Chromosome"/>
</dbReference>
<evidence type="ECO:0000256" key="4">
    <source>
        <dbReference type="ARBA" id="ARBA00022801"/>
    </source>
</evidence>
<dbReference type="KEGG" id="ble:BleG1_0394"/>
<dbReference type="InterPro" id="IPR036590">
    <property type="entry name" value="SRAP-like"/>
</dbReference>
<gene>
    <name evidence="9" type="ORF">BleG1_0394</name>
</gene>
<keyword evidence="3" id="KW-0227">DNA damage</keyword>
<proteinExistence type="inferred from homology"/>
<sequence>MYNHFALYHSIEELETVFERPFPSISQSCHVSPSQKILTISDNKEQQASYMRWGLIPYWARHEGVGDKMAYARAETIELKRSFKFLLPENRCIIPASCFYKWRQTKNGTKQPYKVELHHKEVMAFAGLWDTWKNLELNQTIYSCTIITTRTKGLPFHRAPVLLKEGNRQAWLDSSITNQPQLMRLLLPAERNSFTIQNINHQNSKESGLLSTI</sequence>
<name>A0A060LS67_9BACI</name>
<dbReference type="GO" id="GO:0006508">
    <property type="term" value="P:proteolysis"/>
    <property type="evidence" value="ECO:0007669"/>
    <property type="project" value="UniProtKB-KW"/>
</dbReference>
<evidence type="ECO:0000256" key="1">
    <source>
        <dbReference type="ARBA" id="ARBA00008136"/>
    </source>
</evidence>
<dbReference type="PANTHER" id="PTHR13604:SF0">
    <property type="entry name" value="ABASIC SITE PROCESSING PROTEIN HMCES"/>
    <property type="match status" value="1"/>
</dbReference>
<keyword evidence="2 8" id="KW-0645">Protease</keyword>
<reference evidence="9 10" key="1">
    <citation type="journal article" date="2014" name="Gene">
        <title>A comparative genomic analysis of the alkalitolerant soil bacterium Bacillus lehensis G1.</title>
        <authorList>
            <person name="Noor Y.M."/>
            <person name="Samsulrizal N.H."/>
            <person name="Jema'on N.A."/>
            <person name="Low K.O."/>
            <person name="Ramli A.N."/>
            <person name="Alias N.I."/>
            <person name="Damis S.I."/>
            <person name="Fuzi S.F."/>
            <person name="Isa M.N."/>
            <person name="Murad A.M."/>
            <person name="Raih M.F."/>
            <person name="Bakar F.D."/>
            <person name="Najimudin N."/>
            <person name="Mahadi N.M."/>
            <person name="Illias R.M."/>
        </authorList>
    </citation>
    <scope>NUCLEOTIDE SEQUENCE [LARGE SCALE GENOMIC DNA]</scope>
    <source>
        <strain evidence="9 10">G1</strain>
    </source>
</reference>
<dbReference type="eggNOG" id="COG2135">
    <property type="taxonomic scope" value="Bacteria"/>
</dbReference>
<dbReference type="STRING" id="1246626.BleG1_0394"/>
<dbReference type="EC" id="3.4.-.-" evidence="8"/>
<dbReference type="GO" id="GO:0016829">
    <property type="term" value="F:lyase activity"/>
    <property type="evidence" value="ECO:0007669"/>
    <property type="project" value="UniProtKB-KW"/>
</dbReference>
<dbReference type="GO" id="GO:0106300">
    <property type="term" value="P:protein-DNA covalent cross-linking repair"/>
    <property type="evidence" value="ECO:0007669"/>
    <property type="project" value="InterPro"/>
</dbReference>
<keyword evidence="5" id="KW-0190">Covalent protein-DNA linkage</keyword>
<keyword evidence="4 8" id="KW-0378">Hydrolase</keyword>
<keyword evidence="6" id="KW-0238">DNA-binding</keyword>
<evidence type="ECO:0000256" key="7">
    <source>
        <dbReference type="ARBA" id="ARBA00023239"/>
    </source>
</evidence>
<dbReference type="GO" id="GO:0003697">
    <property type="term" value="F:single-stranded DNA binding"/>
    <property type="evidence" value="ECO:0007669"/>
    <property type="project" value="InterPro"/>
</dbReference>
<evidence type="ECO:0000256" key="5">
    <source>
        <dbReference type="ARBA" id="ARBA00023124"/>
    </source>
</evidence>
<dbReference type="RefSeq" id="WP_051667243.1">
    <property type="nucleotide sequence ID" value="NZ_CP003923.1"/>
</dbReference>
<dbReference type="HOGENOM" id="CLU_035990_6_2_9"/>
<dbReference type="GO" id="GO:0008233">
    <property type="term" value="F:peptidase activity"/>
    <property type="evidence" value="ECO:0007669"/>
    <property type="project" value="UniProtKB-KW"/>
</dbReference>
<keyword evidence="7" id="KW-0456">Lyase</keyword>
<dbReference type="SUPFAM" id="SSF143081">
    <property type="entry name" value="BB1717-like"/>
    <property type="match status" value="1"/>
</dbReference>
<evidence type="ECO:0000313" key="9">
    <source>
        <dbReference type="EMBL" id="AIC93002.1"/>
    </source>
</evidence>
<keyword evidence="10" id="KW-1185">Reference proteome</keyword>
<evidence type="ECO:0000313" key="10">
    <source>
        <dbReference type="Proteomes" id="UP000027142"/>
    </source>
</evidence>
<comment type="similarity">
    <text evidence="1 8">Belongs to the SOS response-associated peptidase family.</text>
</comment>
<dbReference type="PATRIC" id="fig|1246626.3.peg.384"/>